<protein>
    <submittedName>
        <fullName evidence="1">Uncharacterized protein</fullName>
    </submittedName>
</protein>
<dbReference type="AlphaFoldDB" id="A0A433UN04"/>
<reference evidence="1" key="1">
    <citation type="submission" date="2018-12" db="EMBL/GenBank/DDBJ databases">
        <authorList>
            <person name="Will S."/>
            <person name="Neumann-Schaal M."/>
            <person name="Henke P."/>
        </authorList>
    </citation>
    <scope>NUCLEOTIDE SEQUENCE</scope>
    <source>
        <strain evidence="1">PCC 7102</strain>
    </source>
</reference>
<dbReference type="EMBL" id="RSCL01000043">
    <property type="protein sequence ID" value="RUS95214.1"/>
    <property type="molecule type" value="Genomic_DNA"/>
</dbReference>
<proteinExistence type="predicted"/>
<dbReference type="RefSeq" id="WP_127087048.1">
    <property type="nucleotide sequence ID" value="NZ_RSCL01000043.1"/>
</dbReference>
<gene>
    <name evidence="1" type="ORF">DSM106972_090910</name>
</gene>
<comment type="caution">
    <text evidence="1">The sequence shown here is derived from an EMBL/GenBank/DDBJ whole genome shotgun (WGS) entry which is preliminary data.</text>
</comment>
<name>A0A433UN04_9CYAN</name>
<evidence type="ECO:0000313" key="1">
    <source>
        <dbReference type="EMBL" id="RUS95214.1"/>
    </source>
</evidence>
<reference evidence="1" key="2">
    <citation type="journal article" date="2019" name="Genome Biol. Evol.">
        <title>Day and night: Metabolic profiles and evolutionary relationships of six axenic non-marine cyanobacteria.</title>
        <authorList>
            <person name="Will S.E."/>
            <person name="Henke P."/>
            <person name="Boedeker C."/>
            <person name="Huang S."/>
            <person name="Brinkmann H."/>
            <person name="Rohde M."/>
            <person name="Jarek M."/>
            <person name="Friedl T."/>
            <person name="Seufert S."/>
            <person name="Schumacher M."/>
            <person name="Overmann J."/>
            <person name="Neumann-Schaal M."/>
            <person name="Petersen J."/>
        </authorList>
    </citation>
    <scope>NUCLEOTIDE SEQUENCE [LARGE SCALE GENOMIC DNA]</scope>
    <source>
        <strain evidence="1">PCC 7102</strain>
    </source>
</reference>
<accession>A0A433UN04</accession>
<evidence type="ECO:0000313" key="2">
    <source>
        <dbReference type="Proteomes" id="UP000271624"/>
    </source>
</evidence>
<dbReference type="Proteomes" id="UP000271624">
    <property type="component" value="Unassembled WGS sequence"/>
</dbReference>
<dbReference type="OrthoDB" id="531332at2"/>
<sequence>MNNYHPRESGQSYNNFLAQEANSHAAPLTPLKERDWKELMSLFDRHDSDDIEADVISKLNMLCPEPSWDEDPYEFLSEYL</sequence>
<keyword evidence="2" id="KW-1185">Reference proteome</keyword>
<organism evidence="1 2">
    <name type="scientific">Dulcicalothrix desertica PCC 7102</name>
    <dbReference type="NCBI Taxonomy" id="232991"/>
    <lineage>
        <taxon>Bacteria</taxon>
        <taxon>Bacillati</taxon>
        <taxon>Cyanobacteriota</taxon>
        <taxon>Cyanophyceae</taxon>
        <taxon>Nostocales</taxon>
        <taxon>Calotrichaceae</taxon>
        <taxon>Dulcicalothrix</taxon>
    </lineage>
</organism>